<keyword evidence="5" id="KW-0677">Repeat</keyword>
<protein>
    <submittedName>
        <fullName evidence="13">NADH-quinone oxidoreductase subunit I</fullName>
    </submittedName>
</protein>
<feature type="domain" description="4Fe-4S ferredoxin-type" evidence="12">
    <location>
        <begin position="101"/>
        <end position="130"/>
    </location>
</feature>
<evidence type="ECO:0000256" key="5">
    <source>
        <dbReference type="ARBA" id="ARBA00022737"/>
    </source>
</evidence>
<dbReference type="PANTHER" id="PTHR10849">
    <property type="entry name" value="NADH DEHYDROGENASE UBIQUINONE IRON-SULFUR PROTEIN 8, MITOCHONDRIAL"/>
    <property type="match status" value="1"/>
</dbReference>
<keyword evidence="9" id="KW-0520">NAD</keyword>
<keyword evidence="4" id="KW-0479">Metal-binding</keyword>
<dbReference type="RefSeq" id="WP_255026372.1">
    <property type="nucleotide sequence ID" value="NZ_JANDHW010000004.1"/>
</dbReference>
<dbReference type="PROSITE" id="PS51379">
    <property type="entry name" value="4FE4S_FER_2"/>
    <property type="match status" value="2"/>
</dbReference>
<evidence type="ECO:0000256" key="3">
    <source>
        <dbReference type="ARBA" id="ARBA00022719"/>
    </source>
</evidence>
<reference evidence="13 14" key="1">
    <citation type="submission" date="2022-07" db="EMBL/GenBank/DDBJ databases">
        <title>Fecal culturing of patients with breast cancer.</title>
        <authorList>
            <person name="Teng N.M.Y."/>
            <person name="Kiu R."/>
            <person name="Evans R."/>
            <person name="Baker D.J."/>
            <person name="Zenner C."/>
            <person name="Robinson S.D."/>
            <person name="Hall L.J."/>
        </authorList>
    </citation>
    <scope>NUCLEOTIDE SEQUENCE [LARGE SCALE GENOMIC DNA]</scope>
    <source>
        <strain evidence="13 14">LH1063</strain>
    </source>
</reference>
<feature type="domain" description="4Fe-4S ferredoxin-type" evidence="12">
    <location>
        <begin position="55"/>
        <end position="87"/>
    </location>
</feature>
<accession>A0ABT1MI41</accession>
<dbReference type="Pfam" id="PF12838">
    <property type="entry name" value="Fer4_7"/>
    <property type="match status" value="1"/>
</dbReference>
<dbReference type="InterPro" id="IPR017896">
    <property type="entry name" value="4Fe4S_Fe-S-bd"/>
</dbReference>
<keyword evidence="2" id="KW-0004">4Fe-4S</keyword>
<dbReference type="PROSITE" id="PS00198">
    <property type="entry name" value="4FE4S_FER_1"/>
    <property type="match status" value="2"/>
</dbReference>
<keyword evidence="6" id="KW-1278">Translocase</keyword>
<evidence type="ECO:0000256" key="10">
    <source>
        <dbReference type="ARBA" id="ARBA00023075"/>
    </source>
</evidence>
<evidence type="ECO:0000256" key="11">
    <source>
        <dbReference type="ARBA" id="ARBA00023136"/>
    </source>
</evidence>
<comment type="caution">
    <text evidence="13">The sequence shown here is derived from an EMBL/GenBank/DDBJ whole genome shotgun (WGS) entry which is preliminary data.</text>
</comment>
<keyword evidence="14" id="KW-1185">Reference proteome</keyword>
<sequence>MKSFKNYVVSFWKGLWSLLVGMKVTGREFVTPKVTEQYPENRATLKIADRFRAELTLVYDKDGNHKCVACGICQNNCPNGTIEVISSKVTTEDGKTKRVLDKYMYDLGSCTFCQLCVVTCPHDALAFSNDFEQAVFTREKLVKQLNHTTEKPVGNE</sequence>
<dbReference type="Gene3D" id="3.30.70.3270">
    <property type="match status" value="1"/>
</dbReference>
<evidence type="ECO:0000256" key="8">
    <source>
        <dbReference type="ARBA" id="ARBA00023014"/>
    </source>
</evidence>
<proteinExistence type="predicted"/>
<dbReference type="EMBL" id="JANDHW010000004">
    <property type="protein sequence ID" value="MCP9611531.1"/>
    <property type="molecule type" value="Genomic_DNA"/>
</dbReference>
<keyword evidence="10" id="KW-0830">Ubiquinone</keyword>
<name>A0ABT1MI41_9BACT</name>
<keyword evidence="3" id="KW-0874">Quinone</keyword>
<evidence type="ECO:0000313" key="13">
    <source>
        <dbReference type="EMBL" id="MCP9611531.1"/>
    </source>
</evidence>
<keyword evidence="8" id="KW-0411">Iron-sulfur</keyword>
<keyword evidence="7" id="KW-0408">Iron</keyword>
<keyword evidence="1" id="KW-1003">Cell membrane</keyword>
<dbReference type="PANTHER" id="PTHR10849:SF24">
    <property type="entry name" value="NADH-QUINONE OXIDOREDUCTASE SUBUNIT I 2"/>
    <property type="match status" value="1"/>
</dbReference>
<dbReference type="InterPro" id="IPR010226">
    <property type="entry name" value="NADH_quinone_OxRdtase_chainI"/>
</dbReference>
<evidence type="ECO:0000256" key="2">
    <source>
        <dbReference type="ARBA" id="ARBA00022485"/>
    </source>
</evidence>
<keyword evidence="11" id="KW-0472">Membrane</keyword>
<evidence type="ECO:0000256" key="7">
    <source>
        <dbReference type="ARBA" id="ARBA00023004"/>
    </source>
</evidence>
<dbReference type="InterPro" id="IPR017900">
    <property type="entry name" value="4Fe4S_Fe_S_CS"/>
</dbReference>
<evidence type="ECO:0000259" key="12">
    <source>
        <dbReference type="PROSITE" id="PS51379"/>
    </source>
</evidence>
<evidence type="ECO:0000256" key="1">
    <source>
        <dbReference type="ARBA" id="ARBA00022475"/>
    </source>
</evidence>
<dbReference type="SUPFAM" id="SSF54862">
    <property type="entry name" value="4Fe-4S ferredoxins"/>
    <property type="match status" value="1"/>
</dbReference>
<evidence type="ECO:0000256" key="6">
    <source>
        <dbReference type="ARBA" id="ARBA00022967"/>
    </source>
</evidence>
<organism evidence="13 14">
    <name type="scientific">Coprobacter tertius</name>
    <dbReference type="NCBI Taxonomy" id="2944915"/>
    <lineage>
        <taxon>Bacteria</taxon>
        <taxon>Pseudomonadati</taxon>
        <taxon>Bacteroidota</taxon>
        <taxon>Bacteroidia</taxon>
        <taxon>Bacteroidales</taxon>
        <taxon>Barnesiellaceae</taxon>
        <taxon>Coprobacter</taxon>
    </lineage>
</organism>
<gene>
    <name evidence="13" type="ORF">NMU02_05445</name>
</gene>
<dbReference type="Proteomes" id="UP001205603">
    <property type="component" value="Unassembled WGS sequence"/>
</dbReference>
<evidence type="ECO:0000256" key="4">
    <source>
        <dbReference type="ARBA" id="ARBA00022723"/>
    </source>
</evidence>
<evidence type="ECO:0000256" key="9">
    <source>
        <dbReference type="ARBA" id="ARBA00023027"/>
    </source>
</evidence>
<evidence type="ECO:0000313" key="14">
    <source>
        <dbReference type="Proteomes" id="UP001205603"/>
    </source>
</evidence>